<dbReference type="Proteomes" id="UP000006591">
    <property type="component" value="Chromosome 10"/>
</dbReference>
<dbReference type="Gramene" id="ONIVA10G14760.1">
    <property type="protein sequence ID" value="ONIVA10G14760.1"/>
    <property type="gene ID" value="ONIVA10G14760"/>
</dbReference>
<proteinExistence type="predicted"/>
<protein>
    <submittedName>
        <fullName evidence="2">Uncharacterized protein</fullName>
    </submittedName>
</protein>
<evidence type="ECO:0000256" key="1">
    <source>
        <dbReference type="SAM" id="MobiDB-lite"/>
    </source>
</evidence>
<keyword evidence="3" id="KW-1185">Reference proteome</keyword>
<feature type="region of interest" description="Disordered" evidence="1">
    <location>
        <begin position="1"/>
        <end position="47"/>
    </location>
</feature>
<dbReference type="STRING" id="4536.A0A0E0IU28"/>
<accession>A0A0E0IU28</accession>
<sequence length="119" mass="12681">MWSARVAAPSLSSAVARRSGSVVVDGGSASPSSPPSPSSETTASWDRHARGRELEAAFFFSGSNIALLPSRAYRVHCIGDALPFSRVITAERRLACSVGQEEKSEREMRKGDEGEERGG</sequence>
<organism evidence="2">
    <name type="scientific">Oryza nivara</name>
    <name type="common">Indian wild rice</name>
    <name type="synonym">Oryza sativa f. spontanea</name>
    <dbReference type="NCBI Taxonomy" id="4536"/>
    <lineage>
        <taxon>Eukaryota</taxon>
        <taxon>Viridiplantae</taxon>
        <taxon>Streptophyta</taxon>
        <taxon>Embryophyta</taxon>
        <taxon>Tracheophyta</taxon>
        <taxon>Spermatophyta</taxon>
        <taxon>Magnoliopsida</taxon>
        <taxon>Liliopsida</taxon>
        <taxon>Poales</taxon>
        <taxon>Poaceae</taxon>
        <taxon>BOP clade</taxon>
        <taxon>Oryzoideae</taxon>
        <taxon>Oryzeae</taxon>
        <taxon>Oryzinae</taxon>
        <taxon>Oryza</taxon>
    </lineage>
</organism>
<reference evidence="2" key="1">
    <citation type="submission" date="2015-04" db="UniProtKB">
        <authorList>
            <consortium name="EnsemblPlants"/>
        </authorList>
    </citation>
    <scope>IDENTIFICATION</scope>
    <source>
        <strain evidence="2">SL10</strain>
    </source>
</reference>
<dbReference type="HOGENOM" id="CLU_2065269_0_0_1"/>
<dbReference type="EnsemblPlants" id="ONIVA10G14760.1">
    <property type="protein sequence ID" value="ONIVA10G14760.1"/>
    <property type="gene ID" value="ONIVA10G14760"/>
</dbReference>
<name>A0A0E0IU28_ORYNI</name>
<evidence type="ECO:0000313" key="2">
    <source>
        <dbReference type="EnsemblPlants" id="ONIVA10G14760.1"/>
    </source>
</evidence>
<reference evidence="2" key="2">
    <citation type="submission" date="2018-04" db="EMBL/GenBank/DDBJ databases">
        <title>OnivRS2 (Oryza nivara Reference Sequence Version 2).</title>
        <authorList>
            <person name="Zhang J."/>
            <person name="Kudrna D."/>
            <person name="Lee S."/>
            <person name="Talag J."/>
            <person name="Rajasekar S."/>
            <person name="Welchert J."/>
            <person name="Hsing Y.-I."/>
            <person name="Wing R.A."/>
        </authorList>
    </citation>
    <scope>NUCLEOTIDE SEQUENCE [LARGE SCALE GENOMIC DNA]</scope>
</reference>
<feature type="compositionally biased region" description="Low complexity" evidence="1">
    <location>
        <begin position="12"/>
        <end position="31"/>
    </location>
</feature>
<feature type="region of interest" description="Disordered" evidence="1">
    <location>
        <begin position="98"/>
        <end position="119"/>
    </location>
</feature>
<evidence type="ECO:0000313" key="3">
    <source>
        <dbReference type="Proteomes" id="UP000006591"/>
    </source>
</evidence>
<dbReference type="AlphaFoldDB" id="A0A0E0IU28"/>